<evidence type="ECO:0000313" key="4">
    <source>
        <dbReference type="EMBL" id="OUS18038.1"/>
    </source>
</evidence>
<evidence type="ECO:0000256" key="1">
    <source>
        <dbReference type="ARBA" id="ARBA00004370"/>
    </source>
</evidence>
<evidence type="ECO:0000259" key="3">
    <source>
        <dbReference type="Pfam" id="PF00144"/>
    </source>
</evidence>
<dbReference type="EMBL" id="MAAX01000073">
    <property type="protein sequence ID" value="OUS18038.1"/>
    <property type="molecule type" value="Genomic_DNA"/>
</dbReference>
<accession>A0A1Z8B6A3</accession>
<dbReference type="PROSITE" id="PS51257">
    <property type="entry name" value="PROKAR_LIPOPROTEIN"/>
    <property type="match status" value="1"/>
</dbReference>
<dbReference type="SUPFAM" id="SSF56601">
    <property type="entry name" value="beta-lactamase/transpeptidase-like"/>
    <property type="match status" value="1"/>
</dbReference>
<keyword evidence="2" id="KW-0472">Membrane</keyword>
<dbReference type="GO" id="GO:0016020">
    <property type="term" value="C:membrane"/>
    <property type="evidence" value="ECO:0007669"/>
    <property type="project" value="UniProtKB-SubCell"/>
</dbReference>
<dbReference type="RefSeq" id="WP_303686194.1">
    <property type="nucleotide sequence ID" value="NZ_CAJXYO010000016.1"/>
</dbReference>
<reference evidence="5" key="1">
    <citation type="journal article" date="2017" name="Proc. Natl. Acad. Sci. U.S.A.">
        <title>Simulation of Deepwater Horizon oil plume reveals substrate specialization within a complex community of hydrocarbon-degraders.</title>
        <authorList>
            <person name="Hu P."/>
            <person name="Dubinsky E.A."/>
            <person name="Probst A.J."/>
            <person name="Wang J."/>
            <person name="Sieber C.M.K."/>
            <person name="Tom L.M."/>
            <person name="Gardinali P."/>
            <person name="Banfield J.F."/>
            <person name="Atlas R.M."/>
            <person name="Andersen G.L."/>
        </authorList>
    </citation>
    <scope>NUCLEOTIDE SEQUENCE [LARGE SCALE GENOMIC DNA]</scope>
</reference>
<dbReference type="InterPro" id="IPR001466">
    <property type="entry name" value="Beta-lactam-related"/>
</dbReference>
<evidence type="ECO:0000256" key="2">
    <source>
        <dbReference type="ARBA" id="ARBA00023136"/>
    </source>
</evidence>
<dbReference type="AlphaFoldDB" id="A0A1Z8B6A3"/>
<feature type="domain" description="Beta-lactamase-related" evidence="3">
    <location>
        <begin position="49"/>
        <end position="395"/>
    </location>
</feature>
<comment type="subcellular location">
    <subcellularLocation>
        <location evidence="1">Membrane</location>
    </subcellularLocation>
</comment>
<gene>
    <name evidence="4" type="ORF">A9Q93_04515</name>
</gene>
<dbReference type="PANTHER" id="PTHR46825:SF11">
    <property type="entry name" value="PENICILLIN-BINDING PROTEIN 4"/>
    <property type="match status" value="1"/>
</dbReference>
<dbReference type="Pfam" id="PF00144">
    <property type="entry name" value="Beta-lactamase"/>
    <property type="match status" value="1"/>
</dbReference>
<dbReference type="Proteomes" id="UP000196102">
    <property type="component" value="Unassembled WGS sequence"/>
</dbReference>
<comment type="caution">
    <text evidence="4">The sequence shown here is derived from an EMBL/GenBank/DDBJ whole genome shotgun (WGS) entry which is preliminary data.</text>
</comment>
<sequence length="413" mass="46261">MNKTLLSLLGILLIISCKQKQNSVKEIADNQPIKDSLTLEIKTLNKNYFNGLGVAIVDSTGVLYENGIGFADAKSSKPYTVNTIQPIASVSKIFIGIALLKAQEMGLLNLDDPINKHLPFKVLNPNFKNEPITIRQLSNHTSTIIDTENYMGRAYVLKDKLDSTSIKIKNIPQSFNPNDNKIPLSEFLENYLSENGKWYEKDAFTKNKPGELFEYTNVGASLAAFIIEIVSHQSYAEFTNEYILKPLKMDNSGWSYDAVNFDKVSMLYSNPKMEVPYYSLITYPDGGFLTSVNDLAKYLNEIMKGYLGNGTLLSKEGYEELFTKQLNAENFTERDVNHPYKDEYNIGIFIGFSGTGNIGHTGGDPGASSLMFFNPKDKTGGILLVNTNIENQEGINAYYGFFNKLEEFGTKLR</sequence>
<proteinExistence type="predicted"/>
<protein>
    <recommendedName>
        <fullName evidence="3">Beta-lactamase-related domain-containing protein</fullName>
    </recommendedName>
</protein>
<dbReference type="Gene3D" id="3.40.710.10">
    <property type="entry name" value="DD-peptidase/beta-lactamase superfamily"/>
    <property type="match status" value="1"/>
</dbReference>
<organism evidence="4 5">
    <name type="scientific">Nonlabens dokdonensis</name>
    <dbReference type="NCBI Taxonomy" id="328515"/>
    <lineage>
        <taxon>Bacteria</taxon>
        <taxon>Pseudomonadati</taxon>
        <taxon>Bacteroidota</taxon>
        <taxon>Flavobacteriia</taxon>
        <taxon>Flavobacteriales</taxon>
        <taxon>Flavobacteriaceae</taxon>
        <taxon>Nonlabens</taxon>
    </lineage>
</organism>
<dbReference type="InterPro" id="IPR012338">
    <property type="entry name" value="Beta-lactam/transpept-like"/>
</dbReference>
<name>A0A1Z8B6A3_9FLAO</name>
<evidence type="ECO:0000313" key="5">
    <source>
        <dbReference type="Proteomes" id="UP000196102"/>
    </source>
</evidence>
<dbReference type="InterPro" id="IPR050491">
    <property type="entry name" value="AmpC-like"/>
</dbReference>
<dbReference type="PANTHER" id="PTHR46825">
    <property type="entry name" value="D-ALANYL-D-ALANINE-CARBOXYPEPTIDASE/ENDOPEPTIDASE AMPH"/>
    <property type="match status" value="1"/>
</dbReference>